<accession>A0A2C9V563</accession>
<reference evidence="1" key="1">
    <citation type="submission" date="2016-02" db="EMBL/GenBank/DDBJ databases">
        <title>WGS assembly of Manihot esculenta.</title>
        <authorList>
            <person name="Bredeson J.V."/>
            <person name="Prochnik S.E."/>
            <person name="Lyons J.B."/>
            <person name="Schmutz J."/>
            <person name="Grimwood J."/>
            <person name="Vrebalov J."/>
            <person name="Bart R.S."/>
            <person name="Amuge T."/>
            <person name="Ferguson M.E."/>
            <person name="Green R."/>
            <person name="Putnam N."/>
            <person name="Stites J."/>
            <person name="Rounsley S."/>
            <person name="Rokhsar D.S."/>
        </authorList>
    </citation>
    <scope>NUCLEOTIDE SEQUENCE [LARGE SCALE GENOMIC DNA]</scope>
    <source>
        <tissue evidence="1">Leaf</tissue>
    </source>
</reference>
<proteinExistence type="predicted"/>
<organism evidence="1">
    <name type="scientific">Manihot esculenta</name>
    <name type="common">Cassava</name>
    <name type="synonym">Jatropha manihot</name>
    <dbReference type="NCBI Taxonomy" id="3983"/>
    <lineage>
        <taxon>Eukaryota</taxon>
        <taxon>Viridiplantae</taxon>
        <taxon>Streptophyta</taxon>
        <taxon>Embryophyta</taxon>
        <taxon>Tracheophyta</taxon>
        <taxon>Spermatophyta</taxon>
        <taxon>Magnoliopsida</taxon>
        <taxon>eudicotyledons</taxon>
        <taxon>Gunneridae</taxon>
        <taxon>Pentapetalae</taxon>
        <taxon>rosids</taxon>
        <taxon>fabids</taxon>
        <taxon>Malpighiales</taxon>
        <taxon>Euphorbiaceae</taxon>
        <taxon>Crotonoideae</taxon>
        <taxon>Manihoteae</taxon>
        <taxon>Manihot</taxon>
    </lineage>
</organism>
<dbReference type="AlphaFoldDB" id="A0A2C9V563"/>
<dbReference type="EMBL" id="CM004396">
    <property type="protein sequence ID" value="OAY39609.1"/>
    <property type="molecule type" value="Genomic_DNA"/>
</dbReference>
<evidence type="ECO:0000313" key="1">
    <source>
        <dbReference type="EMBL" id="OAY39609.1"/>
    </source>
</evidence>
<protein>
    <submittedName>
        <fullName evidence="1">Uncharacterized protein</fullName>
    </submittedName>
</protein>
<gene>
    <name evidence="1" type="ORF">MANES_10G108700</name>
</gene>
<sequence>MIADKLQTLACERTLLNIAQHSRAAPSTKEHHQRFNGMNLVHPSFQKECHHGNWN</sequence>
<name>A0A2C9V563_MANES</name>